<evidence type="ECO:0008006" key="4">
    <source>
        <dbReference type="Google" id="ProtNLM"/>
    </source>
</evidence>
<dbReference type="EMBL" id="BMPZ01000001">
    <property type="protein sequence ID" value="GGI71279.1"/>
    <property type="molecule type" value="Genomic_DNA"/>
</dbReference>
<dbReference type="AlphaFoldDB" id="A0A917JJ57"/>
<organism evidence="2 3">
    <name type="scientific">Shewanella gelidii</name>
    <dbReference type="NCBI Taxonomy" id="1642821"/>
    <lineage>
        <taxon>Bacteria</taxon>
        <taxon>Pseudomonadati</taxon>
        <taxon>Pseudomonadota</taxon>
        <taxon>Gammaproteobacteria</taxon>
        <taxon>Alteromonadales</taxon>
        <taxon>Shewanellaceae</taxon>
        <taxon>Shewanella</taxon>
    </lineage>
</organism>
<name>A0A917JJ57_9GAMM</name>
<feature type="signal peptide" evidence="1">
    <location>
        <begin position="1"/>
        <end position="18"/>
    </location>
</feature>
<protein>
    <recommendedName>
        <fullName evidence="4">DUF2796 domain-containing protein</fullName>
    </recommendedName>
</protein>
<accession>A0A917JJ57</accession>
<feature type="chain" id="PRO_5036812474" description="DUF2796 domain-containing protein" evidence="1">
    <location>
        <begin position="19"/>
        <end position="237"/>
    </location>
</feature>
<dbReference type="Proteomes" id="UP000613743">
    <property type="component" value="Unassembled WGS sequence"/>
</dbReference>
<gene>
    <name evidence="2" type="ORF">GCM10009332_05720</name>
</gene>
<evidence type="ECO:0000313" key="2">
    <source>
        <dbReference type="EMBL" id="GGI71279.1"/>
    </source>
</evidence>
<comment type="caution">
    <text evidence="2">The sequence shown here is derived from an EMBL/GenBank/DDBJ whole genome shotgun (WGS) entry which is preliminary data.</text>
</comment>
<dbReference type="RefSeq" id="WP_188917604.1">
    <property type="nucleotide sequence ID" value="NZ_BMPZ01000001.1"/>
</dbReference>
<keyword evidence="3" id="KW-1185">Reference proteome</keyword>
<sequence length="237" mass="27194">MKYIALVFCLFISAAAMAQPHQHPQENNHHHGVHTSAIGIHGMALFAVDGQFFASHMPLANSIHSHQIIFSIEVNATALEQMQKLDREQTLLSIVPERFDLVALMQGKLTEFRADVYRGHFERQGKKQLSEVIIKVDKILLSESLSHKENGFFYHIPLNSRYALAVHRISQLPSYDQILLLQNSEKLAKENLSNTRLQLIPLADQQPYSPQKHHPQLPKGYMIKKQLYLETQDFQVR</sequence>
<evidence type="ECO:0000256" key="1">
    <source>
        <dbReference type="SAM" id="SignalP"/>
    </source>
</evidence>
<evidence type="ECO:0000313" key="3">
    <source>
        <dbReference type="Proteomes" id="UP000613743"/>
    </source>
</evidence>
<reference evidence="2" key="2">
    <citation type="submission" date="2020-09" db="EMBL/GenBank/DDBJ databases">
        <authorList>
            <person name="Sun Q."/>
            <person name="Ohkuma M."/>
        </authorList>
    </citation>
    <scope>NUCLEOTIDE SEQUENCE</scope>
    <source>
        <strain evidence="2">JCM 30804</strain>
    </source>
</reference>
<keyword evidence="1" id="KW-0732">Signal</keyword>
<reference evidence="2" key="1">
    <citation type="journal article" date="2014" name="Int. J. Syst. Evol. Microbiol.">
        <title>Complete genome sequence of Corynebacterium casei LMG S-19264T (=DSM 44701T), isolated from a smear-ripened cheese.</title>
        <authorList>
            <consortium name="US DOE Joint Genome Institute (JGI-PGF)"/>
            <person name="Walter F."/>
            <person name="Albersmeier A."/>
            <person name="Kalinowski J."/>
            <person name="Ruckert C."/>
        </authorList>
    </citation>
    <scope>NUCLEOTIDE SEQUENCE</scope>
    <source>
        <strain evidence="2">JCM 30804</strain>
    </source>
</reference>
<proteinExistence type="predicted"/>